<dbReference type="Proteomes" id="UP000283684">
    <property type="component" value="Unassembled WGS sequence"/>
</dbReference>
<accession>A0A413NPP1</accession>
<dbReference type="AlphaFoldDB" id="A0A413NPP1"/>
<proteinExistence type="predicted"/>
<name>A0A413NPP1_BACUN</name>
<evidence type="ECO:0000313" key="1">
    <source>
        <dbReference type="EMBL" id="RGZ50543.1"/>
    </source>
</evidence>
<dbReference type="EMBL" id="QSEE01000003">
    <property type="protein sequence ID" value="RGZ50543.1"/>
    <property type="molecule type" value="Genomic_DNA"/>
</dbReference>
<comment type="caution">
    <text evidence="1">The sequence shown here is derived from an EMBL/GenBank/DDBJ whole genome shotgun (WGS) entry which is preliminary data.</text>
</comment>
<evidence type="ECO:0000313" key="2">
    <source>
        <dbReference type="Proteomes" id="UP000283684"/>
    </source>
</evidence>
<organism evidence="1 2">
    <name type="scientific">Bacteroides uniformis</name>
    <dbReference type="NCBI Taxonomy" id="820"/>
    <lineage>
        <taxon>Bacteria</taxon>
        <taxon>Pseudomonadati</taxon>
        <taxon>Bacteroidota</taxon>
        <taxon>Bacteroidia</taxon>
        <taxon>Bacteroidales</taxon>
        <taxon>Bacteroidaceae</taxon>
        <taxon>Bacteroides</taxon>
    </lineage>
</organism>
<reference evidence="1 2" key="1">
    <citation type="submission" date="2018-08" db="EMBL/GenBank/DDBJ databases">
        <title>A genome reference for cultivated species of the human gut microbiota.</title>
        <authorList>
            <person name="Zou Y."/>
            <person name="Xue W."/>
            <person name="Luo G."/>
        </authorList>
    </citation>
    <scope>NUCLEOTIDE SEQUENCE [LARGE SCALE GENOMIC DNA]</scope>
    <source>
        <strain evidence="1 2">AM50-4</strain>
    </source>
</reference>
<protein>
    <submittedName>
        <fullName evidence="1">Uncharacterized protein</fullName>
    </submittedName>
</protein>
<sequence>MKNNLYIDGTDAFTRFGVFIAEGGHNEVVAFPALKAPEVSNDWAEYDGIEVDLSDPKLDTKELEIKFNAVGMYQTGDFISLLSDGAYHTFEFKRIGYTCKLRLVSEVNVALYIGAKSFSLKFADDFPLRDYKYTAPLSTTNIPTQGYEIDGIDFSVYGIRVLEGSEAQILKAPAVKKNMLRNLSTQNGAIYDGKQVVYQHKEVALNCCLIAKNLTEFWRNYNAFLHDLIKVVEIDEGEGVKVQTAERSLFVESTYEEYPCYYKSSKVSLFSPDDQVWCVFTLTLVFTAFRVRGDEYLLASEAGELIVTEDGEFYIDLKSYGY</sequence>
<gene>
    <name evidence="1" type="ORF">DW988_05190</name>
</gene>